<sequence length="515" mass="56959">MRGILQAAAPGFAEDLDRLCEEMRGIQYHWGLRFEHADGDLGLDPETIRIIALHLLRQGVTILEIMTGLELLTTVVSDEDIELIREIALLQGDYGYAATKMLRTCSNPGHSLHWLAVRSSIPDQTTYTDALAALSAEDIEPLLAELNAADRVELIRMMSHRSHTPTWMQGGKQFAVPLALAAKRPELFGPGLSGLTGIVQVRDDLLYGHSAFLEIEQGLRASIARDLLAALQAPERRALVSAALALDPHDSEAIWLHQYIERADDGDGDFPPGLAIRIAVPAPATGQPPRTHLVVDGVPLVTNLFDLGVPDSPSRLLHRKQGLRARAEVHEVWLAEADCTEGCCGVLAAQIRRDEASGQVLWEVKATRSRSEPTPFTFNADEYDAEVARAEEDRSWEWPALQAARLLNQRLRDEPALLDRWDCRNGGVGSWNSDRSLLQLHLWHPEPPNPDRPWLQFKYPVKVLDSITVDNGAIAARVEEILERLRTTDPKLAGQVCGGSQAHAEALGYPWPPPR</sequence>
<evidence type="ECO:0000313" key="2">
    <source>
        <dbReference type="Proteomes" id="UP001171902"/>
    </source>
</evidence>
<reference evidence="1" key="1">
    <citation type="submission" date="2023-06" db="EMBL/GenBank/DDBJ databases">
        <title>Gycomyces niveus sp.nov., a novel actinomycete isolated from soil in Shouguang.</title>
        <authorList>
            <person name="Yang X."/>
            <person name="Zhao J."/>
        </authorList>
    </citation>
    <scope>NUCLEOTIDE SEQUENCE</scope>
    <source>
        <strain evidence="1">NEAU C2</strain>
    </source>
</reference>
<dbReference type="EMBL" id="JAUEMJ010000003">
    <property type="protein sequence ID" value="MDN3240308.1"/>
    <property type="molecule type" value="Genomic_DNA"/>
</dbReference>
<proteinExistence type="predicted"/>
<evidence type="ECO:0008006" key="3">
    <source>
        <dbReference type="Google" id="ProtNLM"/>
    </source>
</evidence>
<keyword evidence="2" id="KW-1185">Reference proteome</keyword>
<evidence type="ECO:0000313" key="1">
    <source>
        <dbReference type="EMBL" id="MDN3240308.1"/>
    </source>
</evidence>
<name>A0ABT7YNW3_9ACTN</name>
<accession>A0ABT7YNW3</accession>
<organism evidence="1 2">
    <name type="scientific">Glycomyces tritici</name>
    <dbReference type="NCBI Taxonomy" id="2665176"/>
    <lineage>
        <taxon>Bacteria</taxon>
        <taxon>Bacillati</taxon>
        <taxon>Actinomycetota</taxon>
        <taxon>Actinomycetes</taxon>
        <taxon>Glycomycetales</taxon>
        <taxon>Glycomycetaceae</taxon>
        <taxon>Glycomyces</taxon>
    </lineage>
</organism>
<dbReference type="Proteomes" id="UP001171902">
    <property type="component" value="Unassembled WGS sequence"/>
</dbReference>
<dbReference type="RefSeq" id="WP_289957238.1">
    <property type="nucleotide sequence ID" value="NZ_JAUEMJ010000003.1"/>
</dbReference>
<comment type="caution">
    <text evidence="1">The sequence shown here is derived from an EMBL/GenBank/DDBJ whole genome shotgun (WGS) entry which is preliminary data.</text>
</comment>
<protein>
    <recommendedName>
        <fullName evidence="3">DUF4132 domain-containing protein</fullName>
    </recommendedName>
</protein>
<gene>
    <name evidence="1" type="ORF">QWI33_11285</name>
</gene>